<feature type="region of interest" description="Disordered" evidence="2">
    <location>
        <begin position="570"/>
        <end position="602"/>
    </location>
</feature>
<accession>A0A196SED2</accession>
<dbReference type="GO" id="GO:0004672">
    <property type="term" value="F:protein kinase activity"/>
    <property type="evidence" value="ECO:0007669"/>
    <property type="project" value="InterPro"/>
</dbReference>
<feature type="domain" description="Protein kinase" evidence="4">
    <location>
        <begin position="204"/>
        <end position="569"/>
    </location>
</feature>
<dbReference type="Gene3D" id="1.10.510.10">
    <property type="entry name" value="Transferase(Phosphotransferase) domain 1"/>
    <property type="match status" value="1"/>
</dbReference>
<evidence type="ECO:0000259" key="4">
    <source>
        <dbReference type="PROSITE" id="PS50011"/>
    </source>
</evidence>
<keyword evidence="6" id="KW-1185">Reference proteome</keyword>
<feature type="transmembrane region" description="Helical" evidence="3">
    <location>
        <begin position="104"/>
        <end position="127"/>
    </location>
</feature>
<evidence type="ECO:0000256" key="1">
    <source>
        <dbReference type="ARBA" id="ARBA00009670"/>
    </source>
</evidence>
<evidence type="ECO:0000256" key="2">
    <source>
        <dbReference type="SAM" id="MobiDB-lite"/>
    </source>
</evidence>
<dbReference type="InterPro" id="IPR011009">
    <property type="entry name" value="Kinase-like_dom_sf"/>
</dbReference>
<proteinExistence type="inferred from homology"/>
<dbReference type="OrthoDB" id="427480at2759"/>
<dbReference type="GO" id="GO:0005739">
    <property type="term" value="C:mitochondrion"/>
    <property type="evidence" value="ECO:0007669"/>
    <property type="project" value="TreeGrafter"/>
</dbReference>
<dbReference type="EMBL" id="LXWW01000255">
    <property type="protein sequence ID" value="OAO14354.1"/>
    <property type="molecule type" value="Genomic_DNA"/>
</dbReference>
<comment type="caution">
    <text evidence="5">The sequence shown here is derived from an EMBL/GenBank/DDBJ whole genome shotgun (WGS) entry which is preliminary data.</text>
</comment>
<dbReference type="InterPro" id="IPR052402">
    <property type="entry name" value="ADCK_kinase"/>
</dbReference>
<keyword evidence="3" id="KW-1133">Transmembrane helix</keyword>
<dbReference type="STRING" id="478820.A0A196SED2"/>
<dbReference type="InterPro" id="IPR000719">
    <property type="entry name" value="Prot_kinase_dom"/>
</dbReference>
<sequence>MTVFVYRIPASRIIPQLRNWGRSARPSVLAVYGLASGTLVLSPPHLFSYPSKELMEETKINCPLHCYHEPLHQQVEEMKKEVVPKSLMQCILLAVRKVGSCFHLVFRAIYIMVVFSPTVLMSWFLFFPSLRKYWNKILVASLQVAGSSFMKLGQWAATRPDILPIELCKELSTLHSTTKCLDFDVMLSVIEKELGKPADLIFDVIEETPVGSGCIAQVYKARLRGSDDWVAVKVKRPHVDEIFKRDLQLVNFFAHVIALLPMTQYMAPVMTAELFTKAMQQQLDFRLEAINLIHFNDNFRAGFVFPHPYLNLTTPSLLVESFEKGVPLAHYLTHPSPYNSTLANLGILGLLHMLLVDNFLHADLHPGNILVRESVPCRIPLSKSVSHRTFCRHDVHPQLIFLDTGLVTQFEDSQKQNFIDIFVALAHGDGHEAGRLLITRAPQPSPPVVDPEGFMNEIKELVDENMDNGVFNLANMEVADALTRMLSSSLNHHVSIDTRFVNMFMSVIILEGVGRQLDKNLNIISASLPIISYSIPEYSEVAINTIRDSEFARESLKATLKTVKKDRWKNRRERMAERRRRSEAQEPSDVPEEESTQKDVDEKSAMLLQIYSKAEKQAVQQST</sequence>
<dbReference type="GO" id="GO:0005524">
    <property type="term" value="F:ATP binding"/>
    <property type="evidence" value="ECO:0007669"/>
    <property type="project" value="InterPro"/>
</dbReference>
<dbReference type="InterPro" id="IPR044095">
    <property type="entry name" value="ADCK2_dom"/>
</dbReference>
<name>A0A196SED2_BLAHN</name>
<dbReference type="CDD" id="cd13971">
    <property type="entry name" value="ADCK2-like"/>
    <property type="match status" value="1"/>
</dbReference>
<evidence type="ECO:0000313" key="6">
    <source>
        <dbReference type="Proteomes" id="UP000078348"/>
    </source>
</evidence>
<feature type="compositionally biased region" description="Basic and acidic residues" evidence="2">
    <location>
        <begin position="573"/>
        <end position="584"/>
    </location>
</feature>
<evidence type="ECO:0000256" key="3">
    <source>
        <dbReference type="SAM" id="Phobius"/>
    </source>
</evidence>
<reference evidence="5 6" key="1">
    <citation type="submission" date="2016-05" db="EMBL/GenBank/DDBJ databases">
        <title>Nuclear genome of Blastocystis sp. subtype 1 NandII.</title>
        <authorList>
            <person name="Gentekaki E."/>
            <person name="Curtis B."/>
            <person name="Stairs C."/>
            <person name="Eme L."/>
            <person name="Herman E."/>
            <person name="Klimes V."/>
            <person name="Arias M.C."/>
            <person name="Elias M."/>
            <person name="Hilliou F."/>
            <person name="Klute M."/>
            <person name="Malik S.-B."/>
            <person name="Pightling A."/>
            <person name="Rachubinski R."/>
            <person name="Salas D."/>
            <person name="Schlacht A."/>
            <person name="Suga H."/>
            <person name="Archibald J."/>
            <person name="Ball S.G."/>
            <person name="Clark G."/>
            <person name="Dacks J."/>
            <person name="Van Der Giezen M."/>
            <person name="Tsaousis A."/>
            <person name="Roger A."/>
        </authorList>
    </citation>
    <scope>NUCLEOTIDE SEQUENCE [LARGE SCALE GENOMIC DNA]</scope>
    <source>
        <strain evidence="6">ATCC 50177 / NandII</strain>
    </source>
</reference>
<dbReference type="PROSITE" id="PS50011">
    <property type="entry name" value="PROTEIN_KINASE_DOM"/>
    <property type="match status" value="1"/>
</dbReference>
<dbReference type="InterPro" id="IPR004147">
    <property type="entry name" value="ABC1_dom"/>
</dbReference>
<keyword evidence="5" id="KW-0830">Ubiquinone</keyword>
<protein>
    <submittedName>
        <fullName evidence="5">Ubiquinone biosynthesis protein</fullName>
    </submittedName>
</protein>
<evidence type="ECO:0000313" key="5">
    <source>
        <dbReference type="EMBL" id="OAO14354.1"/>
    </source>
</evidence>
<organism evidence="5 6">
    <name type="scientific">Blastocystis sp. subtype 1 (strain ATCC 50177 / NandII)</name>
    <dbReference type="NCBI Taxonomy" id="478820"/>
    <lineage>
        <taxon>Eukaryota</taxon>
        <taxon>Sar</taxon>
        <taxon>Stramenopiles</taxon>
        <taxon>Bigyra</taxon>
        <taxon>Opalozoa</taxon>
        <taxon>Opalinata</taxon>
        <taxon>Blastocystidae</taxon>
        <taxon>Blastocystis</taxon>
    </lineage>
</organism>
<comment type="similarity">
    <text evidence="1">Belongs to the protein kinase superfamily. ADCK protein kinase family.</text>
</comment>
<gene>
    <name evidence="5" type="ORF">AV274_3944</name>
</gene>
<dbReference type="PANTHER" id="PTHR45890:SF1">
    <property type="entry name" value="AARF DOMAIN CONTAINING KINASE 2"/>
    <property type="match status" value="1"/>
</dbReference>
<dbReference type="PANTHER" id="PTHR45890">
    <property type="entry name" value="AARF DOMAIN CONTAINING KINASE 2 (PREDICTED)"/>
    <property type="match status" value="1"/>
</dbReference>
<keyword evidence="3" id="KW-0812">Transmembrane</keyword>
<dbReference type="AlphaFoldDB" id="A0A196SED2"/>
<dbReference type="Proteomes" id="UP000078348">
    <property type="component" value="Unassembled WGS sequence"/>
</dbReference>
<dbReference type="Pfam" id="PF03109">
    <property type="entry name" value="ABC1"/>
    <property type="match status" value="1"/>
</dbReference>
<dbReference type="SUPFAM" id="SSF56112">
    <property type="entry name" value="Protein kinase-like (PK-like)"/>
    <property type="match status" value="1"/>
</dbReference>
<keyword evidence="3" id="KW-0472">Membrane</keyword>